<accession>A0A7S4FPF9</accession>
<evidence type="ECO:0000256" key="2">
    <source>
        <dbReference type="SAM" id="MobiDB-lite"/>
    </source>
</evidence>
<proteinExistence type="predicted"/>
<protein>
    <submittedName>
        <fullName evidence="3">Uncharacterized protein</fullName>
    </submittedName>
</protein>
<keyword evidence="1" id="KW-0175">Coiled coil</keyword>
<reference evidence="3" key="1">
    <citation type="submission" date="2021-01" db="EMBL/GenBank/DDBJ databases">
        <authorList>
            <person name="Corre E."/>
            <person name="Pelletier E."/>
            <person name="Niang G."/>
            <person name="Scheremetjew M."/>
            <person name="Finn R."/>
            <person name="Kale V."/>
            <person name="Holt S."/>
            <person name="Cochrane G."/>
            <person name="Meng A."/>
            <person name="Brown T."/>
            <person name="Cohen L."/>
        </authorList>
    </citation>
    <scope>NUCLEOTIDE SEQUENCE</scope>
    <source>
        <strain evidence="3">CCMP1594</strain>
    </source>
</reference>
<evidence type="ECO:0000256" key="1">
    <source>
        <dbReference type="SAM" id="Coils"/>
    </source>
</evidence>
<gene>
    <name evidence="3" type="ORF">EGYM00163_LOCUS16470</name>
</gene>
<evidence type="ECO:0000313" key="3">
    <source>
        <dbReference type="EMBL" id="CAE0805346.1"/>
    </source>
</evidence>
<feature type="region of interest" description="Disordered" evidence="2">
    <location>
        <begin position="108"/>
        <end position="177"/>
    </location>
</feature>
<sequence length="249" mass="27484">MKTLAALGRARWRGSSPWGGAHATKVEFCLPCAVSVRRDVGAIVDAVALALWRHHKRHMVCMIPCPKTRKHLYMRLKPVPALKAVVAICKGIPPNEQAPAVAPYKTFQKAGHGGQSTWGEKKRKRSSAPVDVESSTSTSSPAEVQQVTPKKQKKFAKKQRPSADYDLPTGSSGEEDFNDDLGRQLFASPVQGHTNPAAQSKINELHEQVDCVQRELADIHNVYDNVVTEMTQMHNCMLEADVHLARSMM</sequence>
<feature type="coiled-coil region" evidence="1">
    <location>
        <begin position="195"/>
        <end position="222"/>
    </location>
</feature>
<name>A0A7S4FPF9_9EUGL</name>
<dbReference type="AlphaFoldDB" id="A0A7S4FPF9"/>
<organism evidence="3">
    <name type="scientific">Eutreptiella gymnastica</name>
    <dbReference type="NCBI Taxonomy" id="73025"/>
    <lineage>
        <taxon>Eukaryota</taxon>
        <taxon>Discoba</taxon>
        <taxon>Euglenozoa</taxon>
        <taxon>Euglenida</taxon>
        <taxon>Spirocuta</taxon>
        <taxon>Euglenophyceae</taxon>
        <taxon>Eutreptiales</taxon>
        <taxon>Eutreptiaceae</taxon>
        <taxon>Eutreptiella</taxon>
    </lineage>
</organism>
<dbReference type="EMBL" id="HBJA01046910">
    <property type="protein sequence ID" value="CAE0805346.1"/>
    <property type="molecule type" value="Transcribed_RNA"/>
</dbReference>
<feature type="compositionally biased region" description="Basic residues" evidence="2">
    <location>
        <begin position="150"/>
        <end position="160"/>
    </location>
</feature>
<feature type="compositionally biased region" description="Polar residues" evidence="2">
    <location>
        <begin position="133"/>
        <end position="149"/>
    </location>
</feature>